<evidence type="ECO:0000313" key="3">
    <source>
        <dbReference type="Proteomes" id="UP000636479"/>
    </source>
</evidence>
<evidence type="ECO:0000259" key="1">
    <source>
        <dbReference type="Pfam" id="PF13679"/>
    </source>
</evidence>
<organism evidence="2 3">
    <name type="scientific">Mycena indigotica</name>
    <dbReference type="NCBI Taxonomy" id="2126181"/>
    <lineage>
        <taxon>Eukaryota</taxon>
        <taxon>Fungi</taxon>
        <taxon>Dikarya</taxon>
        <taxon>Basidiomycota</taxon>
        <taxon>Agaricomycotina</taxon>
        <taxon>Agaricomycetes</taxon>
        <taxon>Agaricomycetidae</taxon>
        <taxon>Agaricales</taxon>
        <taxon>Marasmiineae</taxon>
        <taxon>Mycenaceae</taxon>
        <taxon>Mycena</taxon>
    </lineage>
</organism>
<dbReference type="InterPro" id="IPR052220">
    <property type="entry name" value="METTL25"/>
</dbReference>
<dbReference type="GeneID" id="59347984"/>
<dbReference type="InterPro" id="IPR029063">
    <property type="entry name" value="SAM-dependent_MTases_sf"/>
</dbReference>
<dbReference type="AlphaFoldDB" id="A0A8H6SJ86"/>
<dbReference type="PANTHER" id="PTHR12496:SF0">
    <property type="entry name" value="METHYLTRANSFERASE DOMAIN-CONTAINING PROTEIN"/>
    <property type="match status" value="1"/>
</dbReference>
<accession>A0A8H6SJ86</accession>
<dbReference type="RefSeq" id="XP_037218710.1">
    <property type="nucleotide sequence ID" value="XM_037365468.1"/>
</dbReference>
<dbReference type="EMBL" id="JACAZF010000007">
    <property type="protein sequence ID" value="KAF7299322.1"/>
    <property type="molecule type" value="Genomic_DNA"/>
</dbReference>
<dbReference type="InterPro" id="IPR025714">
    <property type="entry name" value="Methyltranfer_dom"/>
</dbReference>
<name>A0A8H6SJ86_9AGAR</name>
<dbReference type="Proteomes" id="UP000636479">
    <property type="component" value="Unassembled WGS sequence"/>
</dbReference>
<dbReference type="SUPFAM" id="SSF53335">
    <property type="entry name" value="S-adenosyl-L-methionine-dependent methyltransferases"/>
    <property type="match status" value="1"/>
</dbReference>
<feature type="domain" description="Methyltransferase" evidence="1">
    <location>
        <begin position="143"/>
        <end position="300"/>
    </location>
</feature>
<evidence type="ECO:0000313" key="2">
    <source>
        <dbReference type="EMBL" id="KAF7299322.1"/>
    </source>
</evidence>
<comment type="caution">
    <text evidence="2">The sequence shown here is derived from an EMBL/GenBank/DDBJ whole genome shotgun (WGS) entry which is preliminary data.</text>
</comment>
<reference evidence="2" key="1">
    <citation type="submission" date="2020-05" db="EMBL/GenBank/DDBJ databases">
        <title>Mycena genomes resolve the evolution of fungal bioluminescence.</title>
        <authorList>
            <person name="Tsai I.J."/>
        </authorList>
    </citation>
    <scope>NUCLEOTIDE SEQUENCE</scope>
    <source>
        <strain evidence="2">171206Taipei</strain>
    </source>
</reference>
<gene>
    <name evidence="2" type="ORF">MIND_00881300</name>
</gene>
<dbReference type="OrthoDB" id="10258156at2759"/>
<sequence length="490" mass="53890">MDMPPEDLRTALAPALALLQSPLVQTLLATHPNDLGSWTAAESDQKDVFGEEWWCEWVSGQDNEDNGGRGEDLWEGVLEYYMSQYRRRSADDYEEEVGSNSKNLKLPEQIRSLIDDLVQLALPRACTVDGSGVEVESTGLSPKKLHEVRQCIAYMSTLLPKLFTANETRRLRVVDVGSGQGYLTRALQTYLQSANVDVQLLALDFNEVQTAGAAKMMARDKRDGQIAQRTIYIKPDTLLAAVDDWIGEDEEQPVLFVALHACGSLTPDIFRAVFEQRRRQSSRWRPVGVLAVGCCYNLLAPGDFPLSTHLRSLAPTTLPGSAYHLAAQIPAEWARSPAAWADSKLALRKVVWRAILGGRLAHRENLQQDTPGAPSGTGDKPVMRRLGRLNNAVYDTWETFTAAASAKLGVPLESELAPGEKRRMAGLGALHVLRCLVGPLVESVIVADRVVWVAEQLEGEMEVGAVNLFNQATGSGRNVAIAVWPRQGDR</sequence>
<protein>
    <submittedName>
        <fullName evidence="2">Methyltranfer-dom domain-containing protein</fullName>
    </submittedName>
</protein>
<keyword evidence="3" id="KW-1185">Reference proteome</keyword>
<dbReference type="PANTHER" id="PTHR12496">
    <property type="entry name" value="CGI-41 METHYLTRANSFERASE"/>
    <property type="match status" value="1"/>
</dbReference>
<dbReference type="Pfam" id="PF13679">
    <property type="entry name" value="Methyltransf_32"/>
    <property type="match status" value="1"/>
</dbReference>
<proteinExistence type="predicted"/>